<organism evidence="2">
    <name type="scientific">Lotus japonicus</name>
    <name type="common">Lotus corniculatus var. japonicus</name>
    <dbReference type="NCBI Taxonomy" id="34305"/>
    <lineage>
        <taxon>Eukaryota</taxon>
        <taxon>Viridiplantae</taxon>
        <taxon>Streptophyta</taxon>
        <taxon>Embryophyta</taxon>
        <taxon>Tracheophyta</taxon>
        <taxon>Spermatophyta</taxon>
        <taxon>Magnoliopsida</taxon>
        <taxon>eudicotyledons</taxon>
        <taxon>Gunneridae</taxon>
        <taxon>Pentapetalae</taxon>
        <taxon>rosids</taxon>
        <taxon>fabids</taxon>
        <taxon>Fabales</taxon>
        <taxon>Fabaceae</taxon>
        <taxon>Papilionoideae</taxon>
        <taxon>50 kb inversion clade</taxon>
        <taxon>NPAAA clade</taxon>
        <taxon>Hologalegina</taxon>
        <taxon>robinioid clade</taxon>
        <taxon>Loteae</taxon>
        <taxon>Lotus</taxon>
    </lineage>
</organism>
<sequence>MYFIQGTRHEASPFPRAQKLIRKHKNSTDVPSHQLSHSVCEEDLGGPHIPLKTGRRGGRRSRASK</sequence>
<dbReference type="EMBL" id="BT144294">
    <property type="protein sequence ID" value="AFK44088.1"/>
    <property type="molecule type" value="mRNA"/>
</dbReference>
<accession>I3SUZ6</accession>
<evidence type="ECO:0000256" key="1">
    <source>
        <dbReference type="SAM" id="MobiDB-lite"/>
    </source>
</evidence>
<protein>
    <submittedName>
        <fullName evidence="2">Uncharacterized protein</fullName>
    </submittedName>
</protein>
<feature type="compositionally biased region" description="Basic residues" evidence="1">
    <location>
        <begin position="53"/>
        <end position="65"/>
    </location>
</feature>
<feature type="region of interest" description="Disordered" evidence="1">
    <location>
        <begin position="24"/>
        <end position="65"/>
    </location>
</feature>
<evidence type="ECO:0000313" key="2">
    <source>
        <dbReference type="EMBL" id="AFK44088.1"/>
    </source>
</evidence>
<feature type="compositionally biased region" description="Polar residues" evidence="1">
    <location>
        <begin position="28"/>
        <end position="37"/>
    </location>
</feature>
<proteinExistence type="evidence at transcript level"/>
<reference evidence="2" key="1">
    <citation type="submission" date="2012-05" db="EMBL/GenBank/DDBJ databases">
        <authorList>
            <person name="Krishnakumar V."/>
            <person name="Cheung F."/>
            <person name="Xiao Y."/>
            <person name="Chan A."/>
            <person name="Moskal W.A."/>
            <person name="Town C.D."/>
        </authorList>
    </citation>
    <scope>NUCLEOTIDE SEQUENCE</scope>
</reference>
<dbReference type="AlphaFoldDB" id="I3SUZ6"/>
<name>I3SUZ6_LOTJA</name>